<dbReference type="GeneID" id="9618045"/>
<gene>
    <name evidence="3" type="ORF">VOLCADRAFT_87176</name>
</gene>
<dbReference type="OrthoDB" id="411451at2759"/>
<keyword evidence="2" id="KW-0472">Membrane</keyword>
<dbReference type="InterPro" id="IPR027417">
    <property type="entry name" value="P-loop_NTPase"/>
</dbReference>
<dbReference type="KEGG" id="vcn:VOLCADRAFT_87176"/>
<protein>
    <recommendedName>
        <fullName evidence="5">Sulfotransferase</fullName>
    </recommendedName>
</protein>
<keyword evidence="2" id="KW-1133">Transmembrane helix</keyword>
<dbReference type="Gene3D" id="3.40.50.300">
    <property type="entry name" value="P-loop containing nucleotide triphosphate hydrolases"/>
    <property type="match status" value="1"/>
</dbReference>
<proteinExistence type="predicted"/>
<accession>D8TKD6</accession>
<evidence type="ECO:0000256" key="1">
    <source>
        <dbReference type="SAM" id="MobiDB-lite"/>
    </source>
</evidence>
<dbReference type="Proteomes" id="UP000001058">
    <property type="component" value="Unassembled WGS sequence"/>
</dbReference>
<dbReference type="AlphaFoldDB" id="D8TKD6"/>
<feature type="compositionally biased region" description="Low complexity" evidence="1">
    <location>
        <begin position="34"/>
        <end position="47"/>
    </location>
</feature>
<name>D8TKD6_VOLCA</name>
<reference evidence="3 4" key="1">
    <citation type="journal article" date="2010" name="Science">
        <title>Genomic analysis of organismal complexity in the multicellular green alga Volvox carteri.</title>
        <authorList>
            <person name="Prochnik S.E."/>
            <person name="Umen J."/>
            <person name="Nedelcu A.M."/>
            <person name="Hallmann A."/>
            <person name="Miller S.M."/>
            <person name="Nishii I."/>
            <person name="Ferris P."/>
            <person name="Kuo A."/>
            <person name="Mitros T."/>
            <person name="Fritz-Laylin L.K."/>
            <person name="Hellsten U."/>
            <person name="Chapman J."/>
            <person name="Simakov O."/>
            <person name="Rensing S.A."/>
            <person name="Terry A."/>
            <person name="Pangilinan J."/>
            <person name="Kapitonov V."/>
            <person name="Jurka J."/>
            <person name="Salamov A."/>
            <person name="Shapiro H."/>
            <person name="Schmutz J."/>
            <person name="Grimwood J."/>
            <person name="Lindquist E."/>
            <person name="Lucas S."/>
            <person name="Grigoriev I.V."/>
            <person name="Schmitt R."/>
            <person name="Kirk D."/>
            <person name="Rokhsar D.S."/>
        </authorList>
    </citation>
    <scope>NUCLEOTIDE SEQUENCE [LARGE SCALE GENOMIC DNA]</scope>
    <source>
        <strain evidence="4">f. Nagariensis / Eve</strain>
    </source>
</reference>
<dbReference type="EMBL" id="GL378325">
    <property type="protein sequence ID" value="EFJ52044.1"/>
    <property type="molecule type" value="Genomic_DNA"/>
</dbReference>
<keyword evidence="2" id="KW-0812">Transmembrane</keyword>
<feature type="compositionally biased region" description="Gly residues" evidence="1">
    <location>
        <begin position="48"/>
        <end position="57"/>
    </location>
</feature>
<keyword evidence="4" id="KW-1185">Reference proteome</keyword>
<dbReference type="InParanoid" id="D8TKD6"/>
<dbReference type="RefSeq" id="XP_002946818.1">
    <property type="nucleotide sequence ID" value="XM_002946772.1"/>
</dbReference>
<feature type="region of interest" description="Disordered" evidence="1">
    <location>
        <begin position="116"/>
        <end position="153"/>
    </location>
</feature>
<feature type="compositionally biased region" description="Pro residues" evidence="1">
    <location>
        <begin position="141"/>
        <end position="152"/>
    </location>
</feature>
<dbReference type="SUPFAM" id="SSF52540">
    <property type="entry name" value="P-loop containing nucleoside triphosphate hydrolases"/>
    <property type="match status" value="1"/>
</dbReference>
<organism evidence="4">
    <name type="scientific">Volvox carteri f. nagariensis</name>
    <dbReference type="NCBI Taxonomy" id="3068"/>
    <lineage>
        <taxon>Eukaryota</taxon>
        <taxon>Viridiplantae</taxon>
        <taxon>Chlorophyta</taxon>
        <taxon>core chlorophytes</taxon>
        <taxon>Chlorophyceae</taxon>
        <taxon>CS clade</taxon>
        <taxon>Chlamydomonadales</taxon>
        <taxon>Volvocaceae</taxon>
        <taxon>Volvox</taxon>
    </lineage>
</organism>
<sequence>MAAYSPPPGQPPSCTTQQTRRLQEPDETAVAGPGSNASARAGTSSSSSGGGGGGDGGEPFATVQTEAVTALPPPPSLHAVERDGGGGGGGIVAAVVNGSGPAGVAYATAAAPPLQPLSPPLMEKQKKPPLSPPPRKQHQPPAFPAAPSPPAPSWSSRQRLVMTLIMPLLALYCTAAFVVAWLSTFFVVPSYILAQRLYWACPFIPYIWRRLGPVAGTTARFGFEASHCINILTRLLTLPLRPYLPSFYILGFPKCGTTSLAEYLKTHPGLSATAGLPYHEALAKESHFFQERIRRLTPKAKIIVMFAVPNSIDRYLNFRVQLRDPVPGVFSAEIMMRDMGVPLEWTLSDPVEPNDPRFAKVW</sequence>
<evidence type="ECO:0000313" key="4">
    <source>
        <dbReference type="Proteomes" id="UP000001058"/>
    </source>
</evidence>
<evidence type="ECO:0008006" key="5">
    <source>
        <dbReference type="Google" id="ProtNLM"/>
    </source>
</evidence>
<feature type="region of interest" description="Disordered" evidence="1">
    <location>
        <begin position="1"/>
        <end position="84"/>
    </location>
</feature>
<feature type="transmembrane region" description="Helical" evidence="2">
    <location>
        <begin position="164"/>
        <end position="188"/>
    </location>
</feature>
<evidence type="ECO:0000256" key="2">
    <source>
        <dbReference type="SAM" id="Phobius"/>
    </source>
</evidence>
<evidence type="ECO:0000313" key="3">
    <source>
        <dbReference type="EMBL" id="EFJ52044.1"/>
    </source>
</evidence>
<feature type="compositionally biased region" description="Pro residues" evidence="1">
    <location>
        <begin position="1"/>
        <end position="11"/>
    </location>
</feature>